<dbReference type="EMBL" id="JBFAEG010000083">
    <property type="protein sequence ID" value="MEU5714137.1"/>
    <property type="molecule type" value="Genomic_DNA"/>
</dbReference>
<protein>
    <submittedName>
        <fullName evidence="1">Uncharacterized protein</fullName>
    </submittedName>
</protein>
<comment type="caution">
    <text evidence="1">The sequence shown here is derived from an EMBL/GenBank/DDBJ whole genome shotgun (WGS) entry which is preliminary data.</text>
</comment>
<dbReference type="Proteomes" id="UP001551011">
    <property type="component" value="Unassembled WGS sequence"/>
</dbReference>
<proteinExistence type="predicted"/>
<organism evidence="1 2">
    <name type="scientific">Streptomyces flaveolus</name>
    <dbReference type="NCBI Taxonomy" id="67297"/>
    <lineage>
        <taxon>Bacteria</taxon>
        <taxon>Bacillati</taxon>
        <taxon>Actinomycetota</taxon>
        <taxon>Actinomycetes</taxon>
        <taxon>Kitasatosporales</taxon>
        <taxon>Streptomycetaceae</taxon>
        <taxon>Streptomyces</taxon>
    </lineage>
</organism>
<accession>A0ABV3AQA0</accession>
<keyword evidence="2" id="KW-1185">Reference proteome</keyword>
<sequence length="100" mass="10841">MNSGDLASARGHCDPLLSTLAEAMAHLVAAVDTSTDEEASPDAASRWLEYPAYLFDRLGAEDRHRLADLFREAALKEPEGPWRDALLAVPDGFGLDEDEG</sequence>
<evidence type="ECO:0000313" key="2">
    <source>
        <dbReference type="Proteomes" id="UP001551011"/>
    </source>
</evidence>
<evidence type="ECO:0000313" key="1">
    <source>
        <dbReference type="EMBL" id="MEU5714137.1"/>
    </source>
</evidence>
<dbReference type="RefSeq" id="WP_158712685.1">
    <property type="nucleotide sequence ID" value="NZ_JBEXDP010000160.1"/>
</dbReference>
<name>A0ABV3AQA0_9ACTN</name>
<reference evidence="1 2" key="1">
    <citation type="submission" date="2024-06" db="EMBL/GenBank/DDBJ databases">
        <title>The Natural Products Discovery Center: Release of the First 8490 Sequenced Strains for Exploring Actinobacteria Biosynthetic Diversity.</title>
        <authorList>
            <person name="Kalkreuter E."/>
            <person name="Kautsar S.A."/>
            <person name="Yang D."/>
            <person name="Bader C.D."/>
            <person name="Teijaro C.N."/>
            <person name="Fluegel L."/>
            <person name="Davis C.M."/>
            <person name="Simpson J.R."/>
            <person name="Lauterbach L."/>
            <person name="Steele A.D."/>
            <person name="Gui C."/>
            <person name="Meng S."/>
            <person name="Li G."/>
            <person name="Viehrig K."/>
            <person name="Ye F."/>
            <person name="Su P."/>
            <person name="Kiefer A.F."/>
            <person name="Nichols A."/>
            <person name="Cepeda A.J."/>
            <person name="Yan W."/>
            <person name="Fan B."/>
            <person name="Jiang Y."/>
            <person name="Adhikari A."/>
            <person name="Zheng C.-J."/>
            <person name="Schuster L."/>
            <person name="Cowan T.M."/>
            <person name="Smanski M.J."/>
            <person name="Chevrette M.G."/>
            <person name="De Carvalho L.P.S."/>
            <person name="Shen B."/>
        </authorList>
    </citation>
    <scope>NUCLEOTIDE SEQUENCE [LARGE SCALE GENOMIC DNA]</scope>
    <source>
        <strain evidence="1 2">NPDC020594</strain>
    </source>
</reference>
<gene>
    <name evidence="1" type="ORF">AB0H04_46470</name>
</gene>